<reference evidence="6 7" key="2">
    <citation type="journal article" date="2015" name="PLoS ONE">
        <title>Whole-Genome Optical Mapping and Finished Genome Sequence of Sphingobacterium deserti sp. nov., a New Species Isolated from the Western Desert of China.</title>
        <authorList>
            <person name="Teng C."/>
            <person name="Zhou Z."/>
            <person name="Molnar I."/>
            <person name="Li X."/>
            <person name="Tang R."/>
            <person name="Chen M."/>
            <person name="Wang L."/>
            <person name="Su S."/>
            <person name="Zhang W."/>
            <person name="Lin M."/>
        </authorList>
    </citation>
    <scope>NUCLEOTIDE SEQUENCE [LARGE SCALE GENOMIC DNA]</scope>
    <source>
        <strain evidence="7">ACCC05744</strain>
    </source>
</reference>
<reference evidence="7" key="1">
    <citation type="submission" date="2014-04" db="EMBL/GenBank/DDBJ databases">
        <title>Whole-Genome optical mapping and complete genome sequence of Sphingobacterium deserti sp. nov., a new spaces isolated from desert in the west of China.</title>
        <authorList>
            <person name="Teng C."/>
            <person name="Zhou Z."/>
            <person name="Li X."/>
            <person name="Chen M."/>
            <person name="Lin M."/>
            <person name="Wang L."/>
            <person name="Su S."/>
            <person name="Zhang C."/>
            <person name="Zhang W."/>
        </authorList>
    </citation>
    <scope>NUCLEOTIDE SEQUENCE [LARGE SCALE GENOMIC DNA]</scope>
    <source>
        <strain evidence="7">ACCC05744</strain>
    </source>
</reference>
<dbReference type="OrthoDB" id="9806267at2"/>
<proteinExistence type="predicted"/>
<dbReference type="STRING" id="1229276.DI53_2578"/>
<organism evidence="6 7">
    <name type="scientific">Sphingobacterium deserti</name>
    <dbReference type="NCBI Taxonomy" id="1229276"/>
    <lineage>
        <taxon>Bacteria</taxon>
        <taxon>Pseudomonadati</taxon>
        <taxon>Bacteroidota</taxon>
        <taxon>Sphingobacteriia</taxon>
        <taxon>Sphingobacteriales</taxon>
        <taxon>Sphingobacteriaceae</taxon>
        <taxon>Sphingobacterium</taxon>
    </lineage>
</organism>
<evidence type="ECO:0000256" key="4">
    <source>
        <dbReference type="SAM" id="SignalP"/>
    </source>
</evidence>
<dbReference type="Pfam" id="PF01520">
    <property type="entry name" value="Amidase_3"/>
    <property type="match status" value="1"/>
</dbReference>
<evidence type="ECO:0000259" key="5">
    <source>
        <dbReference type="SMART" id="SM00646"/>
    </source>
</evidence>
<dbReference type="InterPro" id="IPR002508">
    <property type="entry name" value="MurNAc-LAA_cat"/>
</dbReference>
<name>A0A0B8T016_9SPHI</name>
<feature type="signal peptide" evidence="4">
    <location>
        <begin position="1"/>
        <end position="26"/>
    </location>
</feature>
<dbReference type="PANTHER" id="PTHR30404:SF0">
    <property type="entry name" value="N-ACETYLMURAMOYL-L-ALANINE AMIDASE AMIC"/>
    <property type="match status" value="1"/>
</dbReference>
<dbReference type="SMART" id="SM00646">
    <property type="entry name" value="Ami_3"/>
    <property type="match status" value="1"/>
</dbReference>
<sequence>MTKNLNVKRLSLFVATIFTLTLATSATPPPQDNQQPQAPGQKLRTIVLDAGHGGHDAGARGRQSNEKDIALSVALKLGKKIEDELPGVQVVFTRKTDVFIPLYERPAVANKNKADLFISIHCNSADSDRRVKNSRGRYVTTTVRKPSVRGTETFVCGFNRLGSQDVAIRENASILLEENYKENYGGFDPKDPSSMIVFQLMKNQYRRESIKLASNMQDEFVRSSRVNRGVQELSLAVLATAGMPSVLTEIGFISSPDEEAYMLSSNGQSEIVANLFNAIKTYKTATER</sequence>
<dbReference type="FunFam" id="3.40.630.40:FF:000005">
    <property type="entry name" value="N-acetylmuramoyl-L-alanine amidase (AmiA)"/>
    <property type="match status" value="1"/>
</dbReference>
<dbReference type="GO" id="GO:0030288">
    <property type="term" value="C:outer membrane-bounded periplasmic space"/>
    <property type="evidence" value="ECO:0007669"/>
    <property type="project" value="TreeGrafter"/>
</dbReference>
<dbReference type="EC" id="3.5.1.28" evidence="2"/>
<comment type="caution">
    <text evidence="6">The sequence shown here is derived from an EMBL/GenBank/DDBJ whole genome shotgun (WGS) entry which is preliminary data.</text>
</comment>
<dbReference type="PATRIC" id="fig|1229276.3.peg.2651"/>
<evidence type="ECO:0000313" key="6">
    <source>
        <dbReference type="EMBL" id="KGE13657.1"/>
    </source>
</evidence>
<dbReference type="CDD" id="cd02696">
    <property type="entry name" value="MurNAc-LAA"/>
    <property type="match status" value="1"/>
</dbReference>
<evidence type="ECO:0000256" key="2">
    <source>
        <dbReference type="ARBA" id="ARBA00011901"/>
    </source>
</evidence>
<dbReference type="GO" id="GO:0009253">
    <property type="term" value="P:peptidoglycan catabolic process"/>
    <property type="evidence" value="ECO:0007669"/>
    <property type="project" value="InterPro"/>
</dbReference>
<dbReference type="RefSeq" id="WP_037499993.1">
    <property type="nucleotide sequence ID" value="NZ_JJMU01000047.1"/>
</dbReference>
<dbReference type="GO" id="GO:0008745">
    <property type="term" value="F:N-acetylmuramoyl-L-alanine amidase activity"/>
    <property type="evidence" value="ECO:0007669"/>
    <property type="project" value="UniProtKB-EC"/>
</dbReference>
<protein>
    <recommendedName>
        <fullName evidence="2">N-acetylmuramoyl-L-alanine amidase</fullName>
        <ecNumber evidence="2">3.5.1.28</ecNumber>
    </recommendedName>
</protein>
<dbReference type="PANTHER" id="PTHR30404">
    <property type="entry name" value="N-ACETYLMURAMOYL-L-ALANINE AMIDASE"/>
    <property type="match status" value="1"/>
</dbReference>
<evidence type="ECO:0000313" key="7">
    <source>
        <dbReference type="Proteomes" id="UP000031802"/>
    </source>
</evidence>
<dbReference type="EMBL" id="JJMU01000047">
    <property type="protein sequence ID" value="KGE13657.1"/>
    <property type="molecule type" value="Genomic_DNA"/>
</dbReference>
<comment type="catalytic activity">
    <reaction evidence="1">
        <text>Hydrolyzes the link between N-acetylmuramoyl residues and L-amino acid residues in certain cell-wall glycopeptides.</text>
        <dbReference type="EC" id="3.5.1.28"/>
    </reaction>
</comment>
<feature type="domain" description="MurNAc-LAA" evidence="5">
    <location>
        <begin position="106"/>
        <end position="280"/>
    </location>
</feature>
<dbReference type="SUPFAM" id="SSF53187">
    <property type="entry name" value="Zn-dependent exopeptidases"/>
    <property type="match status" value="1"/>
</dbReference>
<feature type="chain" id="PRO_5002125058" description="N-acetylmuramoyl-L-alanine amidase" evidence="4">
    <location>
        <begin position="27"/>
        <end position="288"/>
    </location>
</feature>
<evidence type="ECO:0000256" key="3">
    <source>
        <dbReference type="ARBA" id="ARBA00022801"/>
    </source>
</evidence>
<dbReference type="Proteomes" id="UP000031802">
    <property type="component" value="Unassembled WGS sequence"/>
</dbReference>
<keyword evidence="3 6" id="KW-0378">Hydrolase</keyword>
<dbReference type="Gene3D" id="3.40.630.40">
    <property type="entry name" value="Zn-dependent exopeptidases"/>
    <property type="match status" value="1"/>
</dbReference>
<dbReference type="AlphaFoldDB" id="A0A0B8T016"/>
<keyword evidence="7" id="KW-1185">Reference proteome</keyword>
<keyword evidence="4" id="KW-0732">Signal</keyword>
<accession>A0A0B8T016</accession>
<gene>
    <name evidence="6" type="ORF">DI53_2578</name>
</gene>
<dbReference type="eggNOG" id="COG0860">
    <property type="taxonomic scope" value="Bacteria"/>
</dbReference>
<evidence type="ECO:0000256" key="1">
    <source>
        <dbReference type="ARBA" id="ARBA00001561"/>
    </source>
</evidence>
<dbReference type="InterPro" id="IPR050695">
    <property type="entry name" value="N-acetylmuramoyl_amidase_3"/>
</dbReference>